<dbReference type="InterPro" id="IPR036388">
    <property type="entry name" value="WH-like_DNA-bd_sf"/>
</dbReference>
<dbReference type="InterPro" id="IPR000792">
    <property type="entry name" value="Tscrpt_reg_LuxR_C"/>
</dbReference>
<protein>
    <submittedName>
        <fullName evidence="2">DNA-binding protein with HTH domain</fullName>
    </submittedName>
</protein>
<dbReference type="STRING" id="754035.Mesau_00564"/>
<accession>L0KF96</accession>
<proteinExistence type="predicted"/>
<gene>
    <name evidence="2" type="ordered locus">Mesau_00564</name>
</gene>
<organism evidence="2 3">
    <name type="scientific">Mesorhizobium australicum (strain HAMBI 3006 / LMG 24608 / WSM2073)</name>
    <dbReference type="NCBI Taxonomy" id="754035"/>
    <lineage>
        <taxon>Bacteria</taxon>
        <taxon>Pseudomonadati</taxon>
        <taxon>Pseudomonadota</taxon>
        <taxon>Alphaproteobacteria</taxon>
        <taxon>Hyphomicrobiales</taxon>
        <taxon>Phyllobacteriaceae</taxon>
        <taxon>Mesorhizobium</taxon>
    </lineage>
</organism>
<evidence type="ECO:0000313" key="3">
    <source>
        <dbReference type="Proteomes" id="UP000010998"/>
    </source>
</evidence>
<evidence type="ECO:0000313" key="2">
    <source>
        <dbReference type="EMBL" id="AGB43054.1"/>
    </source>
</evidence>
<dbReference type="GO" id="GO:0006355">
    <property type="term" value="P:regulation of DNA-templated transcription"/>
    <property type="evidence" value="ECO:0007669"/>
    <property type="project" value="InterPro"/>
</dbReference>
<dbReference type="KEGG" id="mam:Mesau_00564"/>
<dbReference type="HOGENOM" id="CLU_1330635_0_0_5"/>
<keyword evidence="2" id="KW-0238">DNA-binding</keyword>
<dbReference type="Proteomes" id="UP000010998">
    <property type="component" value="Chromosome"/>
</dbReference>
<evidence type="ECO:0000259" key="1">
    <source>
        <dbReference type="SMART" id="SM00421"/>
    </source>
</evidence>
<dbReference type="AlphaFoldDB" id="L0KF96"/>
<sequence>MGNEILPLLCPDWRTATLVIDAEDGTVAFANSPCIEMLRRKRPARLVRGRLAFDSPDLDRRFHIELSRLLSTGRESAFLFERDVASDTWLSVSIRNGQGFFRDAIHTGLGAAYGPSLMVVELFIRGEGIDALAFATFATTASLSKAEAQLVDAIAAGNSLQRAAESREVAISTVRQRMKSILSKTGCRTQSELIHLVLSLCPRRSN</sequence>
<dbReference type="SUPFAM" id="SSF46894">
    <property type="entry name" value="C-terminal effector domain of the bipartite response regulators"/>
    <property type="match status" value="1"/>
</dbReference>
<reference evidence="3" key="1">
    <citation type="submission" date="2012-02" db="EMBL/GenBank/DDBJ databases">
        <title>Complete sequence of Mesorhizobium australicum WSM2073.</title>
        <authorList>
            <person name="Lucas S."/>
            <person name="Han J."/>
            <person name="Lapidus A."/>
            <person name="Cheng J.-F."/>
            <person name="Goodwin L."/>
            <person name="Pitluck S."/>
            <person name="Peters L."/>
            <person name="Gu W."/>
            <person name="Detter J.C."/>
            <person name="Han C."/>
            <person name="Tapia R."/>
            <person name="Land M."/>
            <person name="Hauser L."/>
            <person name="Kyrpides N."/>
            <person name="Ivanova N."/>
            <person name="Pagani I."/>
            <person name="Reeve W.G."/>
            <person name="Howieson J.G."/>
            <person name="Tiwari R.P."/>
            <person name="O'Hara G.W."/>
            <person name="Atkins C.A."/>
            <person name="Ronson C.W."/>
            <person name="Nandasena K.G."/>
            <person name="Woyke T."/>
        </authorList>
    </citation>
    <scope>NUCLEOTIDE SEQUENCE [LARGE SCALE GENOMIC DNA]</scope>
    <source>
        <strain evidence="3">LMG 24608 / HAMBI 3006 / WSM2073</strain>
    </source>
</reference>
<dbReference type="EMBL" id="CP003358">
    <property type="protein sequence ID" value="AGB43054.1"/>
    <property type="molecule type" value="Genomic_DNA"/>
</dbReference>
<dbReference type="Gene3D" id="1.10.10.10">
    <property type="entry name" value="Winged helix-like DNA-binding domain superfamily/Winged helix DNA-binding domain"/>
    <property type="match status" value="1"/>
</dbReference>
<dbReference type="InterPro" id="IPR016032">
    <property type="entry name" value="Sig_transdc_resp-reg_C-effctor"/>
</dbReference>
<dbReference type="GO" id="GO:0003677">
    <property type="term" value="F:DNA binding"/>
    <property type="evidence" value="ECO:0007669"/>
    <property type="project" value="UniProtKB-KW"/>
</dbReference>
<name>L0KF96_MESAW</name>
<dbReference type="SMART" id="SM00421">
    <property type="entry name" value="HTH_LUXR"/>
    <property type="match status" value="1"/>
</dbReference>
<feature type="domain" description="HTH luxR-type" evidence="1">
    <location>
        <begin position="140"/>
        <end position="197"/>
    </location>
</feature>
<dbReference type="eggNOG" id="COG2771">
    <property type="taxonomic scope" value="Bacteria"/>
</dbReference>
<keyword evidence="3" id="KW-1185">Reference proteome</keyword>